<dbReference type="SUPFAM" id="SSF46689">
    <property type="entry name" value="Homeodomain-like"/>
    <property type="match status" value="1"/>
</dbReference>
<sequence>MSTERSGDPAPDTAESARLRDAATRLFAVLGYDGTATEMIADAAGVPREQVVAAGGRSGLYRQALEEHCREQCLMLEEIGQGFRPGDDRMAIVLEHLMDFYLARQDLVAMWRQRRMMDAADMTDLEERYQYPIHQKVLAILGPDVVESPEYELIGVVFAWCLLGFTAGGAPRPDGSLLDPDDPRDRALFRSHMIELMEKLRSA</sequence>
<dbReference type="Gene3D" id="1.10.357.10">
    <property type="entry name" value="Tetracycline Repressor, domain 2"/>
    <property type="match status" value="1"/>
</dbReference>
<name>A0ABW0ZYV7_9ACTN</name>
<protein>
    <submittedName>
        <fullName evidence="3">TetR/AcrR family transcriptional regulator</fullName>
    </submittedName>
</protein>
<evidence type="ECO:0000313" key="3">
    <source>
        <dbReference type="EMBL" id="MFC5747597.1"/>
    </source>
</evidence>
<dbReference type="RefSeq" id="WP_378283215.1">
    <property type="nucleotide sequence ID" value="NZ_JBHSON010000023.1"/>
</dbReference>
<reference evidence="4" key="1">
    <citation type="journal article" date="2019" name="Int. J. Syst. Evol. Microbiol.">
        <title>The Global Catalogue of Microorganisms (GCM) 10K type strain sequencing project: providing services to taxonomists for standard genome sequencing and annotation.</title>
        <authorList>
            <consortium name="The Broad Institute Genomics Platform"/>
            <consortium name="The Broad Institute Genome Sequencing Center for Infectious Disease"/>
            <person name="Wu L."/>
            <person name="Ma J."/>
        </authorList>
    </citation>
    <scope>NUCLEOTIDE SEQUENCE [LARGE SCALE GENOMIC DNA]</scope>
    <source>
        <strain evidence="4">KCTC 42087</strain>
    </source>
</reference>
<evidence type="ECO:0000256" key="1">
    <source>
        <dbReference type="ARBA" id="ARBA00023125"/>
    </source>
</evidence>
<keyword evidence="1" id="KW-0238">DNA-binding</keyword>
<comment type="caution">
    <text evidence="3">The sequence shown here is derived from an EMBL/GenBank/DDBJ whole genome shotgun (WGS) entry which is preliminary data.</text>
</comment>
<proteinExistence type="predicted"/>
<evidence type="ECO:0000259" key="2">
    <source>
        <dbReference type="Pfam" id="PF00440"/>
    </source>
</evidence>
<dbReference type="InterPro" id="IPR001647">
    <property type="entry name" value="HTH_TetR"/>
</dbReference>
<dbReference type="EMBL" id="JBHSON010000023">
    <property type="protein sequence ID" value="MFC5747597.1"/>
    <property type="molecule type" value="Genomic_DNA"/>
</dbReference>
<gene>
    <name evidence="3" type="ORF">ACFPZN_18365</name>
</gene>
<dbReference type="InterPro" id="IPR009057">
    <property type="entry name" value="Homeodomain-like_sf"/>
</dbReference>
<keyword evidence="4" id="KW-1185">Reference proteome</keyword>
<dbReference type="Pfam" id="PF00440">
    <property type="entry name" value="TetR_N"/>
    <property type="match status" value="1"/>
</dbReference>
<accession>A0ABW0ZYV7</accession>
<organism evidence="3 4">
    <name type="scientific">Actinomadura rugatobispora</name>
    <dbReference type="NCBI Taxonomy" id="1994"/>
    <lineage>
        <taxon>Bacteria</taxon>
        <taxon>Bacillati</taxon>
        <taxon>Actinomycetota</taxon>
        <taxon>Actinomycetes</taxon>
        <taxon>Streptosporangiales</taxon>
        <taxon>Thermomonosporaceae</taxon>
        <taxon>Actinomadura</taxon>
    </lineage>
</organism>
<dbReference type="Proteomes" id="UP001596074">
    <property type="component" value="Unassembled WGS sequence"/>
</dbReference>
<evidence type="ECO:0000313" key="4">
    <source>
        <dbReference type="Proteomes" id="UP001596074"/>
    </source>
</evidence>
<feature type="domain" description="HTH tetR-type" evidence="2">
    <location>
        <begin position="20"/>
        <end position="48"/>
    </location>
</feature>